<dbReference type="PROSITE" id="PS50082">
    <property type="entry name" value="WD_REPEATS_2"/>
    <property type="match status" value="5"/>
</dbReference>
<dbReference type="InterPro" id="IPR036322">
    <property type="entry name" value="WD40_repeat_dom_sf"/>
</dbReference>
<evidence type="ECO:0000256" key="4">
    <source>
        <dbReference type="SAM" id="MobiDB-lite"/>
    </source>
</evidence>
<reference evidence="5 6" key="1">
    <citation type="journal article" date="2015" name="Antonie Van Leeuwenhoek">
        <title>Prauserella endophytica sp. nov., an endophytic actinobacterium isolated from Tamarix taklamakanensis.</title>
        <authorList>
            <person name="Liu J.M."/>
            <person name="Habden X."/>
            <person name="Guo L."/>
            <person name="Tuo L."/>
            <person name="Jiang Z.K."/>
            <person name="Liu S.W."/>
            <person name="Liu X.F."/>
            <person name="Chen L."/>
            <person name="Li R.F."/>
            <person name="Zhang Y.Q."/>
            <person name="Sun C.H."/>
        </authorList>
    </citation>
    <scope>NUCLEOTIDE SEQUENCE [LARGE SCALE GENOMIC DNA]</scope>
    <source>
        <strain evidence="5 6">CGMCC 4.7182</strain>
    </source>
</reference>
<evidence type="ECO:0000313" key="5">
    <source>
        <dbReference type="EMBL" id="TKG71632.1"/>
    </source>
</evidence>
<feature type="repeat" description="WD" evidence="3">
    <location>
        <begin position="1024"/>
        <end position="1059"/>
    </location>
</feature>
<keyword evidence="2" id="KW-0677">Repeat</keyword>
<dbReference type="SUPFAM" id="SSF50978">
    <property type="entry name" value="WD40 repeat-like"/>
    <property type="match status" value="2"/>
</dbReference>
<dbReference type="InterPro" id="IPR001680">
    <property type="entry name" value="WD40_rpt"/>
</dbReference>
<evidence type="ECO:0000256" key="2">
    <source>
        <dbReference type="ARBA" id="ARBA00022737"/>
    </source>
</evidence>
<dbReference type="InterPro" id="IPR011047">
    <property type="entry name" value="Quinoprotein_ADH-like_sf"/>
</dbReference>
<dbReference type="Gene3D" id="3.40.50.300">
    <property type="entry name" value="P-loop containing nucleotide triphosphate hydrolases"/>
    <property type="match status" value="1"/>
</dbReference>
<protein>
    <recommendedName>
        <fullName evidence="7">WD40 repeat protein</fullName>
    </recommendedName>
</protein>
<dbReference type="Pfam" id="PF00400">
    <property type="entry name" value="WD40"/>
    <property type="match status" value="4"/>
</dbReference>
<feature type="region of interest" description="Disordered" evidence="4">
    <location>
        <begin position="1342"/>
        <end position="1364"/>
    </location>
</feature>
<dbReference type="SUPFAM" id="SSF50998">
    <property type="entry name" value="Quinoprotein alcohol dehydrogenase-like"/>
    <property type="match status" value="1"/>
</dbReference>
<proteinExistence type="predicted"/>
<keyword evidence="6" id="KW-1185">Reference proteome</keyword>
<dbReference type="EMBL" id="SWMS01000005">
    <property type="protein sequence ID" value="TKG71632.1"/>
    <property type="molecule type" value="Genomic_DNA"/>
</dbReference>
<sequence>MTDSLPEPRLEVFPVAIGTYLHHDNLNVGPEVEEVARVLAEYGGMLVPWGNWTQKRDGQTVHERMDQWAQSFTGNTFLYWVGHGWATGDRAILLHTDSPKSPADEQGVVPSQLAEWIYQRERHNQGTDTWSIIVIDTCRSAQFVERLNAELDTLQGARRLLLVGVSGEGTTNLGVFSRALRTALRDTFAAEPHVDLWELGKELLARLPSHNPPIPRHVHRLVMRRQIPLPTQATLDMAQAIQAALMRLSEDERYHYVPKAQGGELREFAWYFEGRSRERQAIVAWLRTTAEGMLVVTGRAGSGKSALLGNLLVHSRPELRQAMIDAELLEPLPEDEQPPDDVFSATVHLTGLTAADLLGRIADDLALPTPDPGAPLAEQTDTLITGIRERATLVTILIDALDEADDPIGIAQAVVRPLSVLPEVRLLIGTRRSTFESPGEEEPPDQDLLDALDVRPDQTVMVGRDPHSCRRYIYRRLATAAKDESLRAEDVTIEHVAATLGETAGDFLFARLAVHEILGDPGIVLPDPSRMDDLVELTRTTHRGLFARAVSRLRRRSRVNFWLLAALAYAQGRGLPMRDGIWAAVANALSDDTETASQDDISTLLEHAAPYLAIDRDHGQTVYRLAHRAFVEHFTDPDQNQGRHRAITQRLIALGKEQLQLNPYLVHHLPAHAGAGGESAWQDLAAHSKILDELSSAAVTGAVMRTAFGRFVLPHPIAGIVAASHLLASAPPEDRALLRWLSVARHTGSIAGPSDGADVSGWWRLGWARLVPRPLHIVLTGRSTARSGSRDHSDSIRAIATFDLPRRVGLLATGQTSGIARIWDPLTGGQVGEGMSHSAAVSAIVPLQLVSEGEAPEQVALAVVTDDEIYIWDPAMRLPVITITSVSGARFRALTPVRWPDGRTLLAAGADDGTIGLWDPITGAQEGDHRQAHEGSVNAITALDPPQVGVLATYGEDGTIRCWEHDAGRWRQSGELTPSPRRPRAGYALATVRLAPKRTLLVSGGLDAVVRLWNPAQEKPVAELRGHRNAVRSIATVEMPDGTPAIATAGDDRTIRLWDPRRHRELGPPLNGHTAQVLGITQLSLPGGPALLATSSRDSSVRLWELTESAGTRPVSNWAATVTALAEIRVGQDGSVIAAGYDDGTVQLLDVDTGKSVRQPLEGNTVAVRAMSTLAVSAELNLLAVAGGDRVVKVWNFAGGDAHPFKVITTGLGSVSALALIANGDGTVCLVIGGKDGAIEFWDLLHRRRIGHEPAAHKRHVASLTAVRFPRGDLLVASGGHDQTIRFWDPVTGTRGNLPPIDNRAPFSAMLPVPDHLGDPLVAVASQEDRVKIRVWNTVTGEMEGRSMSPPPIKATGAPSGGGGRVTAMTMMRTDIGHDLLVTGNTNHTIRLWDLATRTLLHRLNFGEEITACHASGERLIVGSKSGVTLLELNQTPN</sequence>
<evidence type="ECO:0008006" key="7">
    <source>
        <dbReference type="Google" id="ProtNLM"/>
    </source>
</evidence>
<gene>
    <name evidence="5" type="ORF">FCN18_12770</name>
</gene>
<accession>A0ABY2S6V0</accession>
<dbReference type="PANTHER" id="PTHR44129">
    <property type="entry name" value="WD REPEAT-CONTAINING PROTEIN POP1"/>
    <property type="match status" value="1"/>
</dbReference>
<evidence type="ECO:0000256" key="3">
    <source>
        <dbReference type="PROSITE-ProRule" id="PRU00221"/>
    </source>
</evidence>
<dbReference type="PROSITE" id="PS00678">
    <property type="entry name" value="WD_REPEATS_1"/>
    <property type="match status" value="1"/>
</dbReference>
<dbReference type="InterPro" id="IPR050349">
    <property type="entry name" value="WD_LIS1/nudF_dynein_reg"/>
</dbReference>
<dbReference type="InterPro" id="IPR015943">
    <property type="entry name" value="WD40/YVTN_repeat-like_dom_sf"/>
</dbReference>
<dbReference type="Proteomes" id="UP000309992">
    <property type="component" value="Unassembled WGS sequence"/>
</dbReference>
<dbReference type="Gene3D" id="2.130.10.10">
    <property type="entry name" value="YVTN repeat-like/Quinoprotein amine dehydrogenase"/>
    <property type="match status" value="3"/>
</dbReference>
<feature type="repeat" description="WD" evidence="3">
    <location>
        <begin position="989"/>
        <end position="1023"/>
    </location>
</feature>
<dbReference type="InterPro" id="IPR019775">
    <property type="entry name" value="WD40_repeat_CS"/>
</dbReference>
<organism evidence="5 6">
    <name type="scientific">Prauserella endophytica</name>
    <dbReference type="NCBI Taxonomy" id="1592324"/>
    <lineage>
        <taxon>Bacteria</taxon>
        <taxon>Bacillati</taxon>
        <taxon>Actinomycetota</taxon>
        <taxon>Actinomycetes</taxon>
        <taxon>Pseudonocardiales</taxon>
        <taxon>Pseudonocardiaceae</taxon>
        <taxon>Prauserella</taxon>
        <taxon>Prauserella coralliicola group</taxon>
    </lineage>
</organism>
<dbReference type="InterPro" id="IPR020472">
    <property type="entry name" value="WD40_PAC1"/>
</dbReference>
<dbReference type="RefSeq" id="WP_137095083.1">
    <property type="nucleotide sequence ID" value="NZ_SWMS01000005.1"/>
</dbReference>
<dbReference type="PROSITE" id="PS50294">
    <property type="entry name" value="WD_REPEATS_REGION"/>
    <property type="match status" value="2"/>
</dbReference>
<evidence type="ECO:0000313" key="6">
    <source>
        <dbReference type="Proteomes" id="UP000309992"/>
    </source>
</evidence>
<keyword evidence="1 3" id="KW-0853">WD repeat</keyword>
<feature type="repeat" description="WD" evidence="3">
    <location>
        <begin position="1070"/>
        <end position="1114"/>
    </location>
</feature>
<dbReference type="SUPFAM" id="SSF52540">
    <property type="entry name" value="P-loop containing nucleoside triphosphate hydrolases"/>
    <property type="match status" value="1"/>
</dbReference>
<comment type="caution">
    <text evidence="5">The sequence shown here is derived from an EMBL/GenBank/DDBJ whole genome shotgun (WGS) entry which is preliminary data.</text>
</comment>
<evidence type="ECO:0000256" key="1">
    <source>
        <dbReference type="ARBA" id="ARBA00022574"/>
    </source>
</evidence>
<dbReference type="SMART" id="SM00320">
    <property type="entry name" value="WD40"/>
    <property type="match status" value="12"/>
</dbReference>
<dbReference type="CDD" id="cd00200">
    <property type="entry name" value="WD40"/>
    <property type="match status" value="1"/>
</dbReference>
<feature type="repeat" description="WD" evidence="3">
    <location>
        <begin position="1257"/>
        <end position="1289"/>
    </location>
</feature>
<dbReference type="InterPro" id="IPR027417">
    <property type="entry name" value="P-loop_NTPase"/>
</dbReference>
<dbReference type="PRINTS" id="PR00320">
    <property type="entry name" value="GPROTEINBRPT"/>
</dbReference>
<feature type="repeat" description="WD" evidence="3">
    <location>
        <begin position="1380"/>
        <end position="1403"/>
    </location>
</feature>
<name>A0ABY2S6V0_9PSEU</name>